<organism evidence="3 4">
    <name type="scientific">Polarella glacialis</name>
    <name type="common">Dinoflagellate</name>
    <dbReference type="NCBI Taxonomy" id="89957"/>
    <lineage>
        <taxon>Eukaryota</taxon>
        <taxon>Sar</taxon>
        <taxon>Alveolata</taxon>
        <taxon>Dinophyceae</taxon>
        <taxon>Suessiales</taxon>
        <taxon>Suessiaceae</taxon>
        <taxon>Polarella</taxon>
    </lineage>
</organism>
<keyword evidence="4" id="KW-1185">Reference proteome</keyword>
<evidence type="ECO:0000313" key="4">
    <source>
        <dbReference type="Proteomes" id="UP000654075"/>
    </source>
</evidence>
<feature type="region of interest" description="Disordered" evidence="1">
    <location>
        <begin position="86"/>
        <end position="109"/>
    </location>
</feature>
<keyword evidence="2" id="KW-1133">Transmembrane helix</keyword>
<reference evidence="3" key="1">
    <citation type="submission" date="2021-02" db="EMBL/GenBank/DDBJ databases">
        <authorList>
            <person name="Dougan E. K."/>
            <person name="Rhodes N."/>
            <person name="Thang M."/>
            <person name="Chan C."/>
        </authorList>
    </citation>
    <scope>NUCLEOTIDE SEQUENCE</scope>
</reference>
<evidence type="ECO:0000313" key="3">
    <source>
        <dbReference type="EMBL" id="CAE8643103.1"/>
    </source>
</evidence>
<dbReference type="Proteomes" id="UP000654075">
    <property type="component" value="Unassembled WGS sequence"/>
</dbReference>
<evidence type="ECO:0000256" key="2">
    <source>
        <dbReference type="SAM" id="Phobius"/>
    </source>
</evidence>
<accession>A0A813I058</accession>
<dbReference type="AlphaFoldDB" id="A0A813I058"/>
<feature type="transmembrane region" description="Helical" evidence="2">
    <location>
        <begin position="20"/>
        <end position="41"/>
    </location>
</feature>
<dbReference type="EMBL" id="CAJNNV010033265">
    <property type="protein sequence ID" value="CAE8643103.1"/>
    <property type="molecule type" value="Genomic_DNA"/>
</dbReference>
<evidence type="ECO:0000256" key="1">
    <source>
        <dbReference type="SAM" id="MobiDB-lite"/>
    </source>
</evidence>
<protein>
    <submittedName>
        <fullName evidence="3">Uncharacterized protein</fullName>
    </submittedName>
</protein>
<keyword evidence="2" id="KW-0472">Membrane</keyword>
<name>A0A813I058_POLGL</name>
<proteinExistence type="predicted"/>
<keyword evidence="2" id="KW-0812">Transmembrane</keyword>
<gene>
    <name evidence="3" type="ORF">PGLA1383_LOCUS57471</name>
</gene>
<sequence>MDEPIEEKDKDIVTKSADFAAGYYIIPIFTVVVIAATYFAFFTKAAEDSFYYSGMRDRAKQDGASDVGVDFRSFDNGAVDAVKKLQESKNQPPAVPNEKAPEPSVMGGS</sequence>
<comment type="caution">
    <text evidence="3">The sequence shown here is derived from an EMBL/GenBank/DDBJ whole genome shotgun (WGS) entry which is preliminary data.</text>
</comment>